<dbReference type="InterPro" id="IPR003660">
    <property type="entry name" value="HAMP_dom"/>
</dbReference>
<dbReference type="Gene3D" id="3.30.565.10">
    <property type="entry name" value="Histidine kinase-like ATPase, C-terminal domain"/>
    <property type="match status" value="1"/>
</dbReference>
<evidence type="ECO:0000256" key="3">
    <source>
        <dbReference type="ARBA" id="ARBA00012438"/>
    </source>
</evidence>
<evidence type="ECO:0000256" key="4">
    <source>
        <dbReference type="ARBA" id="ARBA00022475"/>
    </source>
</evidence>
<dbReference type="Gene3D" id="6.10.340.10">
    <property type="match status" value="1"/>
</dbReference>
<dbReference type="InterPro" id="IPR001789">
    <property type="entry name" value="Sig_transdc_resp-reg_receiver"/>
</dbReference>
<dbReference type="Gene3D" id="3.30.450.40">
    <property type="match status" value="1"/>
</dbReference>
<dbReference type="InterPro" id="IPR047347">
    <property type="entry name" value="YvaQ-like_sensor"/>
</dbReference>
<feature type="domain" description="HAMP" evidence="17">
    <location>
        <begin position="206"/>
        <end position="259"/>
    </location>
</feature>
<dbReference type="PANTHER" id="PTHR45339">
    <property type="entry name" value="HYBRID SIGNAL TRANSDUCTION HISTIDINE KINASE J"/>
    <property type="match status" value="1"/>
</dbReference>
<feature type="domain" description="Histidine kinase" evidence="15">
    <location>
        <begin position="551"/>
        <end position="785"/>
    </location>
</feature>
<evidence type="ECO:0000256" key="1">
    <source>
        <dbReference type="ARBA" id="ARBA00000085"/>
    </source>
</evidence>
<evidence type="ECO:0000259" key="17">
    <source>
        <dbReference type="PROSITE" id="PS50885"/>
    </source>
</evidence>
<evidence type="ECO:0000256" key="7">
    <source>
        <dbReference type="ARBA" id="ARBA00022741"/>
    </source>
</evidence>
<reference evidence="19" key="1">
    <citation type="journal article" date="2019" name="Int. J. Syst. Evol. Microbiol.">
        <title>The Global Catalogue of Microorganisms (GCM) 10K type strain sequencing project: providing services to taxonomists for standard genome sequencing and annotation.</title>
        <authorList>
            <consortium name="The Broad Institute Genomics Platform"/>
            <consortium name="The Broad Institute Genome Sequencing Center for Infectious Disease"/>
            <person name="Wu L."/>
            <person name="Ma J."/>
        </authorList>
    </citation>
    <scope>NUCLEOTIDE SEQUENCE [LARGE SCALE GENOMIC DNA]</scope>
    <source>
        <strain evidence="19">KCTC 12907</strain>
    </source>
</reference>
<protein>
    <recommendedName>
        <fullName evidence="3">histidine kinase</fullName>
        <ecNumber evidence="3">2.7.13.3</ecNumber>
    </recommendedName>
</protein>
<keyword evidence="5 12" id="KW-0597">Phosphoprotein</keyword>
<dbReference type="EMBL" id="JBHTAI010000003">
    <property type="protein sequence ID" value="MFC7147919.1"/>
    <property type="molecule type" value="Genomic_DNA"/>
</dbReference>
<comment type="subcellular location">
    <subcellularLocation>
        <location evidence="2">Cell membrane</location>
        <topology evidence="2">Multi-pass membrane protein</topology>
    </subcellularLocation>
</comment>
<dbReference type="SUPFAM" id="SSF55874">
    <property type="entry name" value="ATPase domain of HSP90 chaperone/DNA topoisomerase II/histidine kinase"/>
    <property type="match status" value="1"/>
</dbReference>
<evidence type="ECO:0000259" key="16">
    <source>
        <dbReference type="PROSITE" id="PS50110"/>
    </source>
</evidence>
<feature type="modified residue" description="4-aspartylphosphate" evidence="12">
    <location>
        <position position="1161"/>
    </location>
</feature>
<keyword evidence="9" id="KW-0067">ATP-binding</keyword>
<feature type="domain" description="Response regulatory" evidence="16">
    <location>
        <begin position="843"/>
        <end position="956"/>
    </location>
</feature>
<evidence type="ECO:0000256" key="11">
    <source>
        <dbReference type="ARBA" id="ARBA00023136"/>
    </source>
</evidence>
<dbReference type="Proteomes" id="UP001596378">
    <property type="component" value="Unassembled WGS sequence"/>
</dbReference>
<keyword evidence="19" id="KW-1185">Reference proteome</keyword>
<dbReference type="InterPro" id="IPR024478">
    <property type="entry name" value="HlyB_4HB_MCP"/>
</dbReference>
<dbReference type="Pfam" id="PF00512">
    <property type="entry name" value="HisKA"/>
    <property type="match status" value="1"/>
</dbReference>
<evidence type="ECO:0000256" key="6">
    <source>
        <dbReference type="ARBA" id="ARBA00022679"/>
    </source>
</evidence>
<dbReference type="CDD" id="cd06225">
    <property type="entry name" value="HAMP"/>
    <property type="match status" value="1"/>
</dbReference>
<dbReference type="SUPFAM" id="SSF52172">
    <property type="entry name" value="CheY-like"/>
    <property type="match status" value="3"/>
</dbReference>
<feature type="region of interest" description="Disordered" evidence="14">
    <location>
        <begin position="815"/>
        <end position="834"/>
    </location>
</feature>
<dbReference type="SUPFAM" id="SSF55781">
    <property type="entry name" value="GAF domain-like"/>
    <property type="match status" value="1"/>
</dbReference>
<dbReference type="InterPro" id="IPR036890">
    <property type="entry name" value="HATPase_C_sf"/>
</dbReference>
<evidence type="ECO:0000259" key="15">
    <source>
        <dbReference type="PROSITE" id="PS50109"/>
    </source>
</evidence>
<dbReference type="InterPro" id="IPR003594">
    <property type="entry name" value="HATPase_dom"/>
</dbReference>
<keyword evidence="4" id="KW-1003">Cell membrane</keyword>
<dbReference type="CDD" id="cd17546">
    <property type="entry name" value="REC_hyHK_CKI1_RcsC-like"/>
    <property type="match status" value="1"/>
</dbReference>
<dbReference type="CDD" id="cd19411">
    <property type="entry name" value="MCP2201-like_sensor"/>
    <property type="match status" value="1"/>
</dbReference>
<evidence type="ECO:0000256" key="5">
    <source>
        <dbReference type="ARBA" id="ARBA00022553"/>
    </source>
</evidence>
<sequence>MKIKTKLGIGYALLLLLFAGVTAFGYLQLTQMNQSLELFYENRFEKVKIALAVRGEVNASGRVMNDMMLGDQDPAQAIADIGRRLGGAEQQYRILEGMQLGPEELDTIGRIEQLTNRYGTSVRQFISLVEESKIEEAKQFYADKLRDEQREVIDLMDELVSVQEISLREEMADSKETYDWSMRMVAMLTVVGLLLGMGIVLWVFPSINQGLNLLERMADRFARGRLRSFARIEVQSKDELGALAALFKRIALDLQEKNEREARLSEVQQRQARINAQLARVTELLQEGTDAKGVAQSFIAEFAPVLGAAHGLIYLSDPASAGTRLELAGTYAAAAGGGEGGFAIPEALRSGEGLVGQCFRDAKPIEVDKVPGGYFKIGSGLGEIEPGSLIVHPIVFDDSVIGVVELAAFQSFEPENRELLEALSEKLGTILNNIRSRQRVEELLRESQAMTEELQVQSEELVCQQEELRETNDKLEKRQEDLKKSELRLQQQQEELEHANRELKLKTEVLEQHVGRMEQQNSQIAQANAELERQALQLALTTKYRSEFLANMSHELRTPLNSLLILAEFLTENREGNLTEKQQEYMRTIHLSGSDLLKMIDEILDLSKMDAGKMEVHPEWTVLDDLSTYLEHQHLPLVEAKGLSLSFVRQADIPETIRTDGHRLKQIMRNLLSNAIKFTEAGSVTLTMRRPYSHEMDSSRQEESEEAAYVALSVTDTGIGIPKDKSEQIFEAFRQADGTTSRKYGGTGLGLTISRELAHLLGGWIHLESEPGKGSAFTLVVPEQIPGRSHALQPADDNGAGAERRPADPAAELTAAAAELPDSPGPASRPEDDRALLDSDDKVLLIVEDDINFAKVLLEMARSRGFKAVVELQGDEGLEAAKAIKPDAILLDIQLPVADGWSVLSALKSDPATRHIPVHVISVTEQSSQGLRMGAIDHLQKPASREQLEKVFVSIREVLDRMPKHLLLIERDEETRRSLTELIEHDDVAVTAVGDAAEAWERLREGTFDCIVLDSGLPSGTAIELLKKMQQSSGLQKIPVIVHSDSDNEEQTLREMKFFADSIVLKNVRSPERLLEETALFLHRVEADLPEDKRKLLGKLHRGEDAFEGKTILLVDDDVRNVFALSGVLEHRGMKVLCAENGREALDKLELEPGIDMVLTDIMMPEMDGYETMRRIRQNPEWSNLPVIALTAKAMKDDRIKCIEAGASDYITKPVNTDQLLSLMRVWLHR</sequence>
<dbReference type="PROSITE" id="PS50109">
    <property type="entry name" value="HIS_KIN"/>
    <property type="match status" value="1"/>
</dbReference>
<dbReference type="Pfam" id="PF00072">
    <property type="entry name" value="Response_reg"/>
    <property type="match status" value="3"/>
</dbReference>
<gene>
    <name evidence="18" type="ORF">ACFQMJ_05165</name>
</gene>
<dbReference type="CDD" id="cd00082">
    <property type="entry name" value="HisKA"/>
    <property type="match status" value="1"/>
</dbReference>
<comment type="catalytic activity">
    <reaction evidence="1">
        <text>ATP + protein L-histidine = ADP + protein N-phospho-L-histidine.</text>
        <dbReference type="EC" id="2.7.13.3"/>
    </reaction>
</comment>
<keyword evidence="6" id="KW-0808">Transferase</keyword>
<dbReference type="PROSITE" id="PS50885">
    <property type="entry name" value="HAMP"/>
    <property type="match status" value="1"/>
</dbReference>
<feature type="region of interest" description="Disordered" evidence="14">
    <location>
        <begin position="789"/>
        <end position="810"/>
    </location>
</feature>
<dbReference type="CDD" id="cd00156">
    <property type="entry name" value="REC"/>
    <property type="match status" value="1"/>
</dbReference>
<dbReference type="CDD" id="cd16922">
    <property type="entry name" value="HATPase_EvgS-ArcB-TorS-like"/>
    <property type="match status" value="1"/>
</dbReference>
<name>A0ABW2F786_9BACL</name>
<keyword evidence="7" id="KW-0547">Nucleotide-binding</keyword>
<dbReference type="EC" id="2.7.13.3" evidence="3"/>
<dbReference type="Pfam" id="PF12729">
    <property type="entry name" value="4HB_MCP_1"/>
    <property type="match status" value="1"/>
</dbReference>
<evidence type="ECO:0000256" key="9">
    <source>
        <dbReference type="ARBA" id="ARBA00022840"/>
    </source>
</evidence>
<organism evidence="18 19">
    <name type="scientific">Cohnella cellulosilytica</name>
    <dbReference type="NCBI Taxonomy" id="986710"/>
    <lineage>
        <taxon>Bacteria</taxon>
        <taxon>Bacillati</taxon>
        <taxon>Bacillota</taxon>
        <taxon>Bacilli</taxon>
        <taxon>Bacillales</taxon>
        <taxon>Paenibacillaceae</taxon>
        <taxon>Cohnella</taxon>
    </lineage>
</organism>
<dbReference type="InterPro" id="IPR005467">
    <property type="entry name" value="His_kinase_dom"/>
</dbReference>
<dbReference type="InterPro" id="IPR036097">
    <property type="entry name" value="HisK_dim/P_sf"/>
</dbReference>
<feature type="coiled-coil region" evidence="13">
    <location>
        <begin position="433"/>
        <end position="537"/>
    </location>
</feature>
<evidence type="ECO:0000256" key="12">
    <source>
        <dbReference type="PROSITE-ProRule" id="PRU00169"/>
    </source>
</evidence>
<dbReference type="InterPro" id="IPR011006">
    <property type="entry name" value="CheY-like_superfamily"/>
</dbReference>
<evidence type="ECO:0000256" key="10">
    <source>
        <dbReference type="ARBA" id="ARBA00023012"/>
    </source>
</evidence>
<evidence type="ECO:0000313" key="19">
    <source>
        <dbReference type="Proteomes" id="UP001596378"/>
    </source>
</evidence>
<dbReference type="InterPro" id="IPR029016">
    <property type="entry name" value="GAF-like_dom_sf"/>
</dbReference>
<evidence type="ECO:0000256" key="2">
    <source>
        <dbReference type="ARBA" id="ARBA00004651"/>
    </source>
</evidence>
<dbReference type="PANTHER" id="PTHR45339:SF1">
    <property type="entry name" value="HYBRID SIGNAL TRANSDUCTION HISTIDINE KINASE J"/>
    <property type="match status" value="1"/>
</dbReference>
<dbReference type="PROSITE" id="PS50110">
    <property type="entry name" value="RESPONSE_REGULATORY"/>
    <property type="match status" value="3"/>
</dbReference>
<feature type="domain" description="Response regulatory" evidence="16">
    <location>
        <begin position="1111"/>
        <end position="1228"/>
    </location>
</feature>
<keyword evidence="13" id="KW-0175">Coiled coil</keyword>
<evidence type="ECO:0000256" key="8">
    <source>
        <dbReference type="ARBA" id="ARBA00022777"/>
    </source>
</evidence>
<proteinExistence type="predicted"/>
<evidence type="ECO:0000313" key="18">
    <source>
        <dbReference type="EMBL" id="MFC7147919.1"/>
    </source>
</evidence>
<dbReference type="SMART" id="SM00065">
    <property type="entry name" value="GAF"/>
    <property type="match status" value="1"/>
</dbReference>
<dbReference type="SMART" id="SM00388">
    <property type="entry name" value="HisKA"/>
    <property type="match status" value="1"/>
</dbReference>
<dbReference type="SMART" id="SM00387">
    <property type="entry name" value="HATPase_c"/>
    <property type="match status" value="1"/>
</dbReference>
<dbReference type="Gene3D" id="3.40.50.2300">
    <property type="match status" value="3"/>
</dbReference>
<dbReference type="Pfam" id="PF02518">
    <property type="entry name" value="HATPase_c"/>
    <property type="match status" value="1"/>
</dbReference>
<dbReference type="Pfam" id="PF13185">
    <property type="entry name" value="GAF_2"/>
    <property type="match status" value="1"/>
</dbReference>
<dbReference type="SUPFAM" id="SSF47384">
    <property type="entry name" value="Homodimeric domain of signal transducing histidine kinase"/>
    <property type="match status" value="1"/>
</dbReference>
<accession>A0ABW2F786</accession>
<feature type="modified residue" description="4-aspartylphosphate" evidence="12">
    <location>
        <position position="892"/>
    </location>
</feature>
<evidence type="ECO:0000256" key="13">
    <source>
        <dbReference type="SAM" id="Coils"/>
    </source>
</evidence>
<dbReference type="RefSeq" id="WP_378051033.1">
    <property type="nucleotide sequence ID" value="NZ_JBHMDN010000032.1"/>
</dbReference>
<evidence type="ECO:0000256" key="14">
    <source>
        <dbReference type="SAM" id="MobiDB-lite"/>
    </source>
</evidence>
<dbReference type="InterPro" id="IPR003018">
    <property type="entry name" value="GAF"/>
</dbReference>
<feature type="domain" description="Response regulatory" evidence="16">
    <location>
        <begin position="965"/>
        <end position="1081"/>
    </location>
</feature>
<dbReference type="PRINTS" id="PR00344">
    <property type="entry name" value="BCTRLSENSOR"/>
</dbReference>
<dbReference type="Gene3D" id="1.10.287.130">
    <property type="match status" value="1"/>
</dbReference>
<dbReference type="InterPro" id="IPR004358">
    <property type="entry name" value="Sig_transdc_His_kin-like_C"/>
</dbReference>
<comment type="caution">
    <text evidence="18">The sequence shown here is derived from an EMBL/GenBank/DDBJ whole genome shotgun (WGS) entry which is preliminary data.</text>
</comment>
<feature type="modified residue" description="4-aspartylphosphate" evidence="12">
    <location>
        <position position="1014"/>
    </location>
</feature>
<dbReference type="InterPro" id="IPR003661">
    <property type="entry name" value="HisK_dim/P_dom"/>
</dbReference>
<keyword evidence="10" id="KW-0902">Two-component regulatory system</keyword>
<keyword evidence="11" id="KW-0472">Membrane</keyword>
<dbReference type="SMART" id="SM00448">
    <property type="entry name" value="REC"/>
    <property type="match status" value="3"/>
</dbReference>
<keyword evidence="8" id="KW-0418">Kinase</keyword>